<name>A0A8J7AYC7_9CYAN</name>
<dbReference type="PROSITE" id="PS50006">
    <property type="entry name" value="FHA_DOMAIN"/>
    <property type="match status" value="1"/>
</dbReference>
<feature type="domain" description="FHA" evidence="2">
    <location>
        <begin position="24"/>
        <end position="84"/>
    </location>
</feature>
<dbReference type="CDD" id="cd00060">
    <property type="entry name" value="FHA"/>
    <property type="match status" value="1"/>
</dbReference>
<dbReference type="Gene3D" id="2.60.200.20">
    <property type="match status" value="1"/>
</dbReference>
<sequence length="257" mass="28161">MRIQLRWIDPGSGLERTPQLETPVAFGSDFGSMPTTLSGQTVSRMVLTGTEVEPYHALLSEQNGQLTINDRGSRFGTRVNGTALPYQPVSDDDRIQIGPVEIVLSVLGSATAASVQPTPDIREPHTGEPSSSPDLQAGLAFSAPARSGQPDWFDASGHCARKVGFLFKRRCDRASADGCPHCLNGQVDPAANTYDDDYAYYPDYGNYGRGSWGHGYYARRHAYTYDPASRSVDFNESDSASFDEERDRDYEMDLDAS</sequence>
<feature type="region of interest" description="Disordered" evidence="1">
    <location>
        <begin position="113"/>
        <end position="133"/>
    </location>
</feature>
<feature type="region of interest" description="Disordered" evidence="1">
    <location>
        <begin position="232"/>
        <end position="257"/>
    </location>
</feature>
<protein>
    <submittedName>
        <fullName evidence="3">FHA domain-containing protein</fullName>
    </submittedName>
</protein>
<evidence type="ECO:0000313" key="4">
    <source>
        <dbReference type="Proteomes" id="UP000636505"/>
    </source>
</evidence>
<evidence type="ECO:0000313" key="3">
    <source>
        <dbReference type="EMBL" id="MBE9080028.1"/>
    </source>
</evidence>
<dbReference type="InterPro" id="IPR008984">
    <property type="entry name" value="SMAD_FHA_dom_sf"/>
</dbReference>
<evidence type="ECO:0000259" key="2">
    <source>
        <dbReference type="PROSITE" id="PS50006"/>
    </source>
</evidence>
<comment type="caution">
    <text evidence="3">The sequence shown here is derived from an EMBL/GenBank/DDBJ whole genome shotgun (WGS) entry which is preliminary data.</text>
</comment>
<proteinExistence type="predicted"/>
<organism evidence="3 4">
    <name type="scientific">Vasconcelosia minhoensis LEGE 07310</name>
    <dbReference type="NCBI Taxonomy" id="915328"/>
    <lineage>
        <taxon>Bacteria</taxon>
        <taxon>Bacillati</taxon>
        <taxon>Cyanobacteriota</taxon>
        <taxon>Cyanophyceae</taxon>
        <taxon>Nodosilineales</taxon>
        <taxon>Cymatolegaceae</taxon>
        <taxon>Vasconcelosia</taxon>
        <taxon>Vasconcelosia minhoensis</taxon>
    </lineage>
</organism>
<dbReference type="InterPro" id="IPR000253">
    <property type="entry name" value="FHA_dom"/>
</dbReference>
<dbReference type="RefSeq" id="WP_193911575.1">
    <property type="nucleotide sequence ID" value="NZ_JADEXG010000079.1"/>
</dbReference>
<accession>A0A8J7AYC7</accession>
<dbReference type="EMBL" id="JADEXG010000079">
    <property type="protein sequence ID" value="MBE9080028.1"/>
    <property type="molecule type" value="Genomic_DNA"/>
</dbReference>
<reference evidence="3" key="1">
    <citation type="submission" date="2020-10" db="EMBL/GenBank/DDBJ databases">
        <authorList>
            <person name="Castelo-Branco R."/>
            <person name="Eusebio N."/>
            <person name="Adriana R."/>
            <person name="Vieira A."/>
            <person name="Brugerolle De Fraissinette N."/>
            <person name="Rezende De Castro R."/>
            <person name="Schneider M.P."/>
            <person name="Vasconcelos V."/>
            <person name="Leao P.N."/>
        </authorList>
    </citation>
    <scope>NUCLEOTIDE SEQUENCE</scope>
    <source>
        <strain evidence="3">LEGE 07310</strain>
    </source>
</reference>
<dbReference type="AlphaFoldDB" id="A0A8J7AYC7"/>
<evidence type="ECO:0000256" key="1">
    <source>
        <dbReference type="SAM" id="MobiDB-lite"/>
    </source>
</evidence>
<gene>
    <name evidence="3" type="ORF">IQ241_22510</name>
</gene>
<dbReference type="SUPFAM" id="SSF49879">
    <property type="entry name" value="SMAD/FHA domain"/>
    <property type="match status" value="1"/>
</dbReference>
<keyword evidence="4" id="KW-1185">Reference proteome</keyword>
<dbReference type="Pfam" id="PF00498">
    <property type="entry name" value="FHA"/>
    <property type="match status" value="1"/>
</dbReference>
<dbReference type="Proteomes" id="UP000636505">
    <property type="component" value="Unassembled WGS sequence"/>
</dbReference>